<dbReference type="EMBL" id="CAMXCT020000058">
    <property type="protein sequence ID" value="CAL1126581.1"/>
    <property type="molecule type" value="Genomic_DNA"/>
</dbReference>
<dbReference type="OrthoDB" id="10560035at2759"/>
<reference evidence="1" key="1">
    <citation type="submission" date="2022-10" db="EMBL/GenBank/DDBJ databases">
        <authorList>
            <person name="Chen Y."/>
            <person name="Dougan E. K."/>
            <person name="Chan C."/>
            <person name="Rhodes N."/>
            <person name="Thang M."/>
        </authorList>
    </citation>
    <scope>NUCLEOTIDE SEQUENCE</scope>
</reference>
<reference evidence="2" key="2">
    <citation type="submission" date="2024-04" db="EMBL/GenBank/DDBJ databases">
        <authorList>
            <person name="Chen Y."/>
            <person name="Shah S."/>
            <person name="Dougan E. K."/>
            <person name="Thang M."/>
            <person name="Chan C."/>
        </authorList>
    </citation>
    <scope>NUCLEOTIDE SEQUENCE [LARGE SCALE GENOMIC DNA]</scope>
</reference>
<dbReference type="Proteomes" id="UP001152797">
    <property type="component" value="Unassembled WGS sequence"/>
</dbReference>
<sequence>MQLCRLRSLPILVARGGFHRVVARPQLRCRSQVANTGNDSVPEQSTSSTNIDVHKKRPVSPLRFEEKTLIFESQVDVKEVILTSRRKCQIGAALSICGFNTFLASLSLHGALSMQLCMAACLGLIANAYIKLATSQRLVARLADRHVERLEVKTETHGSVPSVKEMDAAQKLLLDGASMEDPGWEESSTLRPRSVLLSPRRGFQVKSGTGLWSCLAQRNFHDFTGAPSEASHSQKRAQFLLGGIWADVDSMDEALKYKLDDAAPDAAQKATMAAMCKLGLIDINEASGKCFDVALLSALKTSDKILVDEEVEPRFTDGPLGQESAGWMLSEVTKDEASLATAGGDDMG</sequence>
<name>A0A9P1FEM1_9DINO</name>
<evidence type="ECO:0000313" key="1">
    <source>
        <dbReference type="EMBL" id="CAI3973206.1"/>
    </source>
</evidence>
<comment type="caution">
    <text evidence="1">The sequence shown here is derived from an EMBL/GenBank/DDBJ whole genome shotgun (WGS) entry which is preliminary data.</text>
</comment>
<dbReference type="EMBL" id="CAMXCT030000058">
    <property type="protein sequence ID" value="CAL4760518.1"/>
    <property type="molecule type" value="Genomic_DNA"/>
</dbReference>
<organism evidence="1">
    <name type="scientific">Cladocopium goreaui</name>
    <dbReference type="NCBI Taxonomy" id="2562237"/>
    <lineage>
        <taxon>Eukaryota</taxon>
        <taxon>Sar</taxon>
        <taxon>Alveolata</taxon>
        <taxon>Dinophyceae</taxon>
        <taxon>Suessiales</taxon>
        <taxon>Symbiodiniaceae</taxon>
        <taxon>Cladocopium</taxon>
    </lineage>
</organism>
<evidence type="ECO:0000313" key="3">
    <source>
        <dbReference type="Proteomes" id="UP001152797"/>
    </source>
</evidence>
<accession>A0A9P1FEM1</accession>
<gene>
    <name evidence="1" type="ORF">C1SCF055_LOCUS1728</name>
</gene>
<proteinExistence type="predicted"/>
<dbReference type="AlphaFoldDB" id="A0A9P1FEM1"/>
<keyword evidence="3" id="KW-1185">Reference proteome</keyword>
<dbReference type="EMBL" id="CAMXCT010000058">
    <property type="protein sequence ID" value="CAI3973206.1"/>
    <property type="molecule type" value="Genomic_DNA"/>
</dbReference>
<protein>
    <submittedName>
        <fullName evidence="1">Uncharacterized protein</fullName>
    </submittedName>
</protein>
<evidence type="ECO:0000313" key="2">
    <source>
        <dbReference type="EMBL" id="CAL1126581.1"/>
    </source>
</evidence>